<sequence length="105" mass="12124">MTNPGSDPNEHHRVVIRAVPHPGELDARGIPITCPNCRARRDWLLLNVRHQVFVRCRCATEWHEPDLTRAYFDLHFTAPEREWDDFDAAMRALAYDGLLAGTTWS</sequence>
<gene>
    <name evidence="1" type="ORF">E6W39_23100</name>
</gene>
<protein>
    <submittedName>
        <fullName evidence="1">Uncharacterized protein</fullName>
    </submittedName>
</protein>
<proteinExistence type="predicted"/>
<comment type="caution">
    <text evidence="1">The sequence shown here is derived from an EMBL/GenBank/DDBJ whole genome shotgun (WGS) entry which is preliminary data.</text>
</comment>
<evidence type="ECO:0000313" key="1">
    <source>
        <dbReference type="EMBL" id="TQF04587.1"/>
    </source>
</evidence>
<organism evidence="1 2">
    <name type="scientific">Kitasatospora acidiphila</name>
    <dbReference type="NCBI Taxonomy" id="2567942"/>
    <lineage>
        <taxon>Bacteria</taxon>
        <taxon>Bacillati</taxon>
        <taxon>Actinomycetota</taxon>
        <taxon>Actinomycetes</taxon>
        <taxon>Kitasatosporales</taxon>
        <taxon>Streptomycetaceae</taxon>
        <taxon>Kitasatospora</taxon>
    </lineage>
</organism>
<dbReference type="AlphaFoldDB" id="A0A540W6M7"/>
<name>A0A540W6M7_9ACTN</name>
<reference evidence="1 2" key="1">
    <citation type="submission" date="2019-06" db="EMBL/GenBank/DDBJ databases">
        <title>Description of Kitasatospora acidophila sp. nov. isolated from pine grove soil, and reclassification of Streptomyces novaecaesareae to Kitasatospora novaeceasareae comb. nov.</title>
        <authorList>
            <person name="Kim M.J."/>
        </authorList>
    </citation>
    <scope>NUCLEOTIDE SEQUENCE [LARGE SCALE GENOMIC DNA]</scope>
    <source>
        <strain evidence="1 2">MMS16-CNU292</strain>
    </source>
</reference>
<dbReference type="Proteomes" id="UP000319103">
    <property type="component" value="Unassembled WGS sequence"/>
</dbReference>
<keyword evidence="2" id="KW-1185">Reference proteome</keyword>
<dbReference type="EMBL" id="VIGB01000003">
    <property type="protein sequence ID" value="TQF04587.1"/>
    <property type="molecule type" value="Genomic_DNA"/>
</dbReference>
<accession>A0A540W6M7</accession>
<dbReference type="OrthoDB" id="3853525at2"/>
<dbReference type="RefSeq" id="WP_141635152.1">
    <property type="nucleotide sequence ID" value="NZ_VIGB01000003.1"/>
</dbReference>
<evidence type="ECO:0000313" key="2">
    <source>
        <dbReference type="Proteomes" id="UP000319103"/>
    </source>
</evidence>